<sequence>MFGRHSKHSPLAARLGLVLANAVFATTVDWIRRHASLACRTLTDPWRSTLELIINFPLSIARGDRTKRGLFGSLACRRLQAAFLKRRPAADVGTVRHEIHTPSLGVFKGRRERTGQRKSRTALRSRHPYLGANPFQGLDLLTEKRKLFPGLASASPSWFALPHWAPKDQSPCPGSGLLTRFPFGHCGAQP</sequence>
<proteinExistence type="evidence at transcript level"/>
<reference evidence="1" key="1">
    <citation type="journal article" date="2015" name="PLoS Negl. Trop. Dis.">
        <title>Deep Sequencing Analysis of the Ixodes ricinus Haemocytome.</title>
        <authorList>
            <person name="Kotsyfakis M."/>
            <person name="Kopacek P."/>
            <person name="Franta Z."/>
            <person name="Pedra J.H."/>
            <person name="Ribeiro J.M."/>
        </authorList>
    </citation>
    <scope>NUCLEOTIDE SEQUENCE</scope>
</reference>
<protein>
    <submittedName>
        <fullName evidence="1">Putative secreted protein</fullName>
    </submittedName>
</protein>
<name>A0A090X9I7_IXORI</name>
<dbReference type="AlphaFoldDB" id="A0A090X9I7"/>
<feature type="non-terminal residue" evidence="1">
    <location>
        <position position="190"/>
    </location>
</feature>
<accession>A0A090X9I7</accession>
<evidence type="ECO:0000313" key="1">
    <source>
        <dbReference type="EMBL" id="JAC93411.1"/>
    </source>
</evidence>
<organism evidence="1">
    <name type="scientific">Ixodes ricinus</name>
    <name type="common">Common tick</name>
    <name type="synonym">Acarus ricinus</name>
    <dbReference type="NCBI Taxonomy" id="34613"/>
    <lineage>
        <taxon>Eukaryota</taxon>
        <taxon>Metazoa</taxon>
        <taxon>Ecdysozoa</taxon>
        <taxon>Arthropoda</taxon>
        <taxon>Chelicerata</taxon>
        <taxon>Arachnida</taxon>
        <taxon>Acari</taxon>
        <taxon>Parasitiformes</taxon>
        <taxon>Ixodida</taxon>
        <taxon>Ixodoidea</taxon>
        <taxon>Ixodidae</taxon>
        <taxon>Ixodinae</taxon>
        <taxon>Ixodes</taxon>
    </lineage>
</organism>
<dbReference type="EMBL" id="GBIH01001299">
    <property type="protein sequence ID" value="JAC93411.1"/>
    <property type="molecule type" value="mRNA"/>
</dbReference>